<reference evidence="2 3" key="1">
    <citation type="submission" date="2017-02" db="EMBL/GenBank/DDBJ databases">
        <title>Pseudoalteromonas ulvae TC14 Genome.</title>
        <authorList>
            <person name="Molmeret M."/>
        </authorList>
    </citation>
    <scope>NUCLEOTIDE SEQUENCE [LARGE SCALE GENOMIC DNA]</scope>
    <source>
        <strain evidence="2">TC14</strain>
    </source>
</reference>
<keyword evidence="1" id="KW-0732">Signal</keyword>
<proteinExistence type="predicted"/>
<keyword evidence="3" id="KW-1185">Reference proteome</keyword>
<gene>
    <name evidence="2" type="ORF">B1199_19175</name>
</gene>
<sequence>MALKTLFLAGLTLCSAASYGHAALNINDWSYATDPHGSKAHFHGLQNEAIAIDFERVPRVDKQNNSWVELIYTLPKGDLSTSKSIEIHYQSDQPLIVKLSQSDYGKDGDKSYAHYQALLPKALEWQSHTLTFEQFKRPTWTPDTSQDKGLNLANISAVYLVPSLTDEQGGKAKLAVKSISL</sequence>
<dbReference type="RefSeq" id="WP_086745749.1">
    <property type="nucleotide sequence ID" value="NZ_MWPV01000007.1"/>
</dbReference>
<evidence type="ECO:0000313" key="3">
    <source>
        <dbReference type="Proteomes" id="UP000194841"/>
    </source>
</evidence>
<accession>A0A2D0A0M4</accession>
<feature type="signal peptide" evidence="1">
    <location>
        <begin position="1"/>
        <end position="22"/>
    </location>
</feature>
<dbReference type="Proteomes" id="UP000194841">
    <property type="component" value="Unassembled WGS sequence"/>
</dbReference>
<evidence type="ECO:0000256" key="1">
    <source>
        <dbReference type="SAM" id="SignalP"/>
    </source>
</evidence>
<organism evidence="2 3">
    <name type="scientific">Pseudoalteromonas ulvae</name>
    <dbReference type="NCBI Taxonomy" id="107327"/>
    <lineage>
        <taxon>Bacteria</taxon>
        <taxon>Pseudomonadati</taxon>
        <taxon>Pseudomonadota</taxon>
        <taxon>Gammaproteobacteria</taxon>
        <taxon>Alteromonadales</taxon>
        <taxon>Pseudoalteromonadaceae</taxon>
        <taxon>Pseudoalteromonas</taxon>
    </lineage>
</organism>
<protein>
    <submittedName>
        <fullName evidence="2">Uncharacterized protein</fullName>
    </submittedName>
</protein>
<dbReference type="EMBL" id="MWPV01000007">
    <property type="protein sequence ID" value="OUL56235.1"/>
    <property type="molecule type" value="Genomic_DNA"/>
</dbReference>
<dbReference type="AlphaFoldDB" id="A0A2D0A0M4"/>
<feature type="chain" id="PRO_5012858585" evidence="1">
    <location>
        <begin position="23"/>
        <end position="181"/>
    </location>
</feature>
<evidence type="ECO:0000313" key="2">
    <source>
        <dbReference type="EMBL" id="OUL56235.1"/>
    </source>
</evidence>
<name>A0A2D0A0M4_PSEDV</name>
<comment type="caution">
    <text evidence="2">The sequence shown here is derived from an EMBL/GenBank/DDBJ whole genome shotgun (WGS) entry which is preliminary data.</text>
</comment>
<dbReference type="OrthoDB" id="6294568at2"/>